<evidence type="ECO:0000259" key="13">
    <source>
        <dbReference type="PROSITE" id="PS52004"/>
    </source>
</evidence>
<sequence length="2526" mass="272660">MNDTTSNHTSDIRLPNQRPSPRQAGAPAPRDRRQVSEISRPRPAPQAAGTRVAIVGFSGRFPGAADAGQFWQALRQERSHISELPYWHLPGIAERAHLRDAFACPGGFIDEPLAFDADFFRISAREAEAMDPQHRLVLEQTWAAFEHAGIRPGDLRGSDTGVFIGISSADYNGLLARADAGSHDATGNAHSIIANRISYLFDFHGPSAPVDTACSSSLVAVHRAVQAIRNGDCAVAVAGGVNLCLEPMVFIGALKAGMLSPSGRCKAFADDADGYVRGEGVGVVILKDYQQALADGDNIVATVIGSAENHGGHANSLTAPNPRAQAELLKQAYRGLDIASIGYIEAHGTGTRLGDPIEISGLKQAFAELGAKPGQRCYLGSVKTNIGHLESAAGIAGLIKTLLVLHNGYLPRSLHSERLNPYIELADSPFEILQAGREWPSAQDSQGNPLPRRAGVSSFGFGGANAHVVLEAVDPVEVTAQPGMAATLFPLSARSPDALQARVRQLLEFLHGQRPPALAELAASLQLGREAMEYRLAFVAHSHASLVEQLRACGAGIRACAPSAAKQVLGAQQQDGSTLLGLWVQGAEVDWRQLYRHCRPTRIPLPTYPFSRERYWLSTGAEPVQPGPGALHPLVHRNTSDLSGQRFSSRFSGNEWFFTEHRVNGRKTLPGVAYLEMARAALELSLGAEQRLAGLKNIAWRRPMCHEGGELLIDIELAEQGAGEIRFEIRDALGDDSCYCTGVALLGSSEQPAPLDLAAIANATGERSLEPEHCYGVFAAMGLAYGERFRRIQALQAGHDQVLAKLLGEPDTATDLPCGLLDAALQAGMGLAEPGHEATGQEPRPLVPFALDRVILGDLRLLKQPCQAWVRHGTGHQPGRISKLDVDLCDDQGRIALRLQGFSSRVLAPAAEPLLVLRPVWRDETLEQPAQRSVARQWVLVAAAPTVDLQSLQDSCQALAGAQQSIVIERLPQVPDDPGVALPELASFLIQRLQACPADSLVQLVWGEAGPATAVFKALLALLKTARNEGLVAAVQLLELPGDLEPQRLLDNGRQDAEQVRYLAGQRQVLAWEETTLADDPADPWRPGGAYLLSGGTGGLGLLLAHSIARQARGVRLVLASRGADQLSAHAQARIEALRALGAEVHLHALDISDPQAVRTLVERCEHLFGTLNGIVHCAGITRDSRLCNKRASDMAAVLAPKVAGVLNLDRASAHLMLDCFVLYSSVSAVIGNPGQGDYALANGFMDEWAGWRNAQVQAGLRHGRTLAIDWPLWRNGGMGIDALRERQMFEHSGIRPLSDAGGLNTLRRLLASAQGAGRWLVLQGDIARIRSFIAGQRQAPGPATVEPEAAPVPQVMEDELENLALRYFKQLLAKTLKRPQEKIDSDESFERYGADSILLTELTGQLERSFGSLPNTLLYEHQTVRELSQYFSRQQPERLRQLLAPGQARRAPPGQADAAPRVAPAAARRQGQRQARAAQPAATGGRDLAIVGISGRYPGAEDLETLWRKLAAGQDLISEVPAARWDHQAYFHPERGRFDKTYCKWGGFLDGIEDFDPLFFNLSPREAPIINPNDRLFLETCWNLLESAGITRQQLKQRYQQQVGVFVGVMYQQYQAFAADLVRESLVSVTSYSAIANRVSYFFDFQGPSLAIDTMCSSSISAIHAAGEALRNGDCRLAIAGGVNLSLHPKKYIGLSIGQVLGSHAGSRSFADGDGYLPAEGVGAVLLKTLADAERDGDPVLAVIKSTAVNHGGHTHGFSMPSAKLQAALIEGNFKRAGIDPRTISYVESAANGSAMGDAIELSALSRVFAEAGVAPRSCAIGSVKSNVGHAEAASGLCALSKLVLQLQHRQLAPSLLLGQLNPQLDFENSPFVLQRTLADWPQPLLEIDGMAQAVPRRAALSAFGAGGSNAHLILEEYPGTNAGEAPPGPDEEQIVPLSARTRHSLHQALARLAHHLDRHRPVRLQDLAHTLQVGREAMPLRLALRVAGIDQLRTLLAEILAALAQGESLVALQARGLPLAFGDVEAVPAALASLLSGPGAAAFGQGLVGAGDLQQLALLWTQGGEVPWHELAPKAGARLIDLPTYAFDRQRYWLEQGAAPSSTDELPAAGASAPLESGKAPRTAAEQGLCLLAELLGMAPEELAPARPLTAYGADSIVMLQWAMQVQARIDPRLVLADIQLCNTLGDVLELLDRPLAPDDRPEVALPAQIIGLLGGSPVRFPELQRLNQAQHGRPVFWFHGALGGSEIYQGLAQQVQRPFFGLQARGWMTDRAPLQGIQAMAAYYIQVIQSVQPQGPYDLGGYSLGGMLAYEVTRQLQELGESVDSLVMLDSPDVTGERTARLSDKTRLLQTVNMSLQMTIGQTPERFAQVLIHRDEVDLALAIADYREQLIGLARQRGLAISEQRLQERLEQVTRVQQAYQVEHYRILPLPRAGEVACRYFRNASGLWMGELEPFFSTDSQEFAAFNHADYWQEWQRQLPNFEMTDVASANHMTLLTQPEVLRVIARSCAALYCPEAVESAIG</sequence>
<dbReference type="SMART" id="SM01294">
    <property type="entry name" value="PKS_PP_betabranch"/>
    <property type="match status" value="1"/>
</dbReference>
<feature type="domain" description="PKS/mFAS DH" evidence="14">
    <location>
        <begin position="632"/>
        <end position="913"/>
    </location>
</feature>
<dbReference type="InterPro" id="IPR014031">
    <property type="entry name" value="Ketoacyl_synth_C"/>
</dbReference>
<evidence type="ECO:0000259" key="14">
    <source>
        <dbReference type="PROSITE" id="PS52019"/>
    </source>
</evidence>
<dbReference type="PROSITE" id="PS00012">
    <property type="entry name" value="PHOSPHOPANTETHEINE"/>
    <property type="match status" value="2"/>
</dbReference>
<dbReference type="InterPro" id="IPR050091">
    <property type="entry name" value="PKS_NRPS_Biosynth_Enz"/>
</dbReference>
<evidence type="ECO:0000256" key="9">
    <source>
        <dbReference type="ARBA" id="ARBA00022737"/>
    </source>
</evidence>
<gene>
    <name evidence="15" type="ORF">QL104_15700</name>
</gene>
<keyword evidence="7" id="KW-0597">Phosphoprotein</keyword>
<feature type="region of interest" description="N-terminal hotdog fold" evidence="10">
    <location>
        <begin position="632"/>
        <end position="751"/>
    </location>
</feature>
<dbReference type="InterPro" id="IPR054514">
    <property type="entry name" value="RhiE-like_linker"/>
</dbReference>
<dbReference type="SMART" id="SM00825">
    <property type="entry name" value="PKS_KS"/>
    <property type="match status" value="2"/>
</dbReference>
<dbReference type="PROSITE" id="PS52019">
    <property type="entry name" value="PKS_MFAS_DH"/>
    <property type="match status" value="1"/>
</dbReference>
<dbReference type="Pfam" id="PF00550">
    <property type="entry name" value="PP-binding"/>
    <property type="match status" value="2"/>
</dbReference>
<dbReference type="Pfam" id="PF00975">
    <property type="entry name" value="Thioesterase"/>
    <property type="match status" value="1"/>
</dbReference>
<dbReference type="Pfam" id="PF22336">
    <property type="entry name" value="RhiE-like_linker"/>
    <property type="match status" value="2"/>
</dbReference>
<dbReference type="Gene3D" id="3.40.50.720">
    <property type="entry name" value="NAD(P)-binding Rossmann-like Domain"/>
    <property type="match status" value="1"/>
</dbReference>
<dbReference type="Pfam" id="PF00109">
    <property type="entry name" value="ketoacyl-synt"/>
    <property type="match status" value="2"/>
</dbReference>
<dbReference type="CDD" id="cd08953">
    <property type="entry name" value="KR_2_SDR_x"/>
    <property type="match status" value="1"/>
</dbReference>
<dbReference type="InterPro" id="IPR018201">
    <property type="entry name" value="Ketoacyl_synth_AS"/>
</dbReference>
<evidence type="ECO:0000256" key="1">
    <source>
        <dbReference type="ARBA" id="ARBA00004496"/>
    </source>
</evidence>
<reference evidence="15 16" key="1">
    <citation type="journal article" date="2023" name="Access Microbiol">
        <title>The genome of a steinernematid-associated Pseudomonas piscis bacterium encodes the biosynthesis of insect toxins.</title>
        <authorList>
            <person name="Awori R.M."/>
            <person name="Hendre P."/>
            <person name="Amugune N.O."/>
        </authorList>
    </citation>
    <scope>NUCLEOTIDE SEQUENCE [LARGE SCALE GENOMIC DNA]</scope>
    <source>
        <strain evidence="15 16">75</strain>
    </source>
</reference>
<dbReference type="Gene3D" id="3.40.47.10">
    <property type="match status" value="2"/>
</dbReference>
<dbReference type="CDD" id="cd00833">
    <property type="entry name" value="PKS"/>
    <property type="match status" value="2"/>
</dbReference>
<feature type="region of interest" description="C-terminal hotdog fold" evidence="10">
    <location>
        <begin position="765"/>
        <end position="913"/>
    </location>
</feature>
<dbReference type="SMART" id="SM00822">
    <property type="entry name" value="PKS_KR"/>
    <property type="match status" value="1"/>
</dbReference>
<dbReference type="InterPro" id="IPR049551">
    <property type="entry name" value="PKS_DH_C"/>
</dbReference>
<dbReference type="Pfam" id="PF02801">
    <property type="entry name" value="Ketoacyl-synt_C"/>
    <property type="match status" value="2"/>
</dbReference>
<dbReference type="InterPro" id="IPR013968">
    <property type="entry name" value="PKS_KR"/>
</dbReference>
<dbReference type="Gene3D" id="3.10.129.110">
    <property type="entry name" value="Polyketide synthase dehydratase"/>
    <property type="match status" value="1"/>
</dbReference>
<dbReference type="Pfam" id="PF08659">
    <property type="entry name" value="KR"/>
    <property type="match status" value="1"/>
</dbReference>
<dbReference type="InterPro" id="IPR042104">
    <property type="entry name" value="PKS_dehydratase_sf"/>
</dbReference>
<dbReference type="InterPro" id="IPR020806">
    <property type="entry name" value="PKS_PP-bd"/>
</dbReference>
<evidence type="ECO:0000313" key="16">
    <source>
        <dbReference type="Proteomes" id="UP001237292"/>
    </source>
</evidence>
<evidence type="ECO:0000256" key="8">
    <source>
        <dbReference type="ARBA" id="ARBA00022679"/>
    </source>
</evidence>
<dbReference type="PROSITE" id="PS00606">
    <property type="entry name" value="KS3_1"/>
    <property type="match status" value="1"/>
</dbReference>
<evidence type="ECO:0000259" key="12">
    <source>
        <dbReference type="PROSITE" id="PS50075"/>
    </source>
</evidence>
<keyword evidence="8" id="KW-0808">Transferase</keyword>
<dbReference type="InterPro" id="IPR014030">
    <property type="entry name" value="Ketoacyl_synth_N"/>
</dbReference>
<dbReference type="InterPro" id="IPR057326">
    <property type="entry name" value="KR_dom"/>
</dbReference>
<comment type="subcellular location">
    <subcellularLocation>
        <location evidence="1">Cytoplasm</location>
    </subcellularLocation>
</comment>
<feature type="domain" description="Carrier" evidence="12">
    <location>
        <begin position="2124"/>
        <end position="2198"/>
    </location>
</feature>
<comment type="similarity">
    <text evidence="4">Belongs to the short-chain dehydrogenases/reductases (SDR) family.</text>
</comment>
<feature type="active site" description="Proton acceptor; for dehydratase activity" evidence="10">
    <location>
        <position position="661"/>
    </location>
</feature>
<proteinExistence type="inferred from homology"/>
<dbReference type="Gene3D" id="1.10.1240.100">
    <property type="match status" value="2"/>
</dbReference>
<evidence type="ECO:0000256" key="4">
    <source>
        <dbReference type="ARBA" id="ARBA00006484"/>
    </source>
</evidence>
<evidence type="ECO:0000256" key="10">
    <source>
        <dbReference type="PROSITE-ProRule" id="PRU01363"/>
    </source>
</evidence>
<dbReference type="SUPFAM" id="SSF51735">
    <property type="entry name" value="NAD(P)-binding Rossmann-fold domains"/>
    <property type="match status" value="1"/>
</dbReference>
<dbReference type="SUPFAM" id="SSF53901">
    <property type="entry name" value="Thiolase-like"/>
    <property type="match status" value="2"/>
</dbReference>
<dbReference type="RefSeq" id="WP_282877976.1">
    <property type="nucleotide sequence ID" value="NZ_CP133164.1"/>
</dbReference>
<evidence type="ECO:0000256" key="3">
    <source>
        <dbReference type="ARBA" id="ARBA00005194"/>
    </source>
</evidence>
<accession>A0ABY9N8I9</accession>
<evidence type="ECO:0000256" key="11">
    <source>
        <dbReference type="SAM" id="MobiDB-lite"/>
    </source>
</evidence>
<dbReference type="InterPro" id="IPR016039">
    <property type="entry name" value="Thiolase-like"/>
</dbReference>
<evidence type="ECO:0000256" key="6">
    <source>
        <dbReference type="ARBA" id="ARBA00022490"/>
    </source>
</evidence>
<keyword evidence="9" id="KW-0677">Repeat</keyword>
<name>A0ABY9N8I9_9PSED</name>
<feature type="domain" description="Carrier" evidence="12">
    <location>
        <begin position="1360"/>
        <end position="1436"/>
    </location>
</feature>
<dbReference type="InterPro" id="IPR020807">
    <property type="entry name" value="PKS_DH"/>
</dbReference>
<dbReference type="PANTHER" id="PTHR43775">
    <property type="entry name" value="FATTY ACID SYNTHASE"/>
    <property type="match status" value="1"/>
</dbReference>
<dbReference type="SMART" id="SM00826">
    <property type="entry name" value="PKS_DH"/>
    <property type="match status" value="1"/>
</dbReference>
<dbReference type="InterPro" id="IPR049900">
    <property type="entry name" value="PKS_mFAS_DH"/>
</dbReference>
<feature type="active site" description="Proton donor; for dehydratase activity" evidence="10">
    <location>
        <position position="822"/>
    </location>
</feature>
<dbReference type="InterPro" id="IPR001031">
    <property type="entry name" value="Thioesterase"/>
</dbReference>
<feature type="region of interest" description="Disordered" evidence="11">
    <location>
        <begin position="1447"/>
        <end position="1483"/>
    </location>
</feature>
<dbReference type="InterPro" id="IPR009081">
    <property type="entry name" value="PP-bd_ACP"/>
</dbReference>
<dbReference type="PROSITE" id="PS52004">
    <property type="entry name" value="KS3_2"/>
    <property type="match status" value="2"/>
</dbReference>
<dbReference type="Gene3D" id="1.10.1200.10">
    <property type="entry name" value="ACP-like"/>
    <property type="match status" value="2"/>
</dbReference>
<protein>
    <submittedName>
        <fullName evidence="15">SDR family oxidoreductase</fullName>
    </submittedName>
</protein>
<dbReference type="SMART" id="SM00823">
    <property type="entry name" value="PKS_PP"/>
    <property type="match status" value="2"/>
</dbReference>
<dbReference type="InterPro" id="IPR036736">
    <property type="entry name" value="ACP-like_sf"/>
</dbReference>
<evidence type="ECO:0000256" key="5">
    <source>
        <dbReference type="ARBA" id="ARBA00022450"/>
    </source>
</evidence>
<dbReference type="InterPro" id="IPR036291">
    <property type="entry name" value="NAD(P)-bd_dom_sf"/>
</dbReference>
<feature type="domain" description="Ketosynthase family 3 (KS3)" evidence="13">
    <location>
        <begin position="1486"/>
        <end position="1918"/>
    </location>
</feature>
<dbReference type="SUPFAM" id="SSF53474">
    <property type="entry name" value="alpha/beta-Hydrolases"/>
    <property type="match status" value="1"/>
</dbReference>
<dbReference type="Pfam" id="PF21089">
    <property type="entry name" value="PKS_DH_N"/>
    <property type="match status" value="1"/>
</dbReference>
<evidence type="ECO:0000256" key="7">
    <source>
        <dbReference type="ARBA" id="ARBA00022553"/>
    </source>
</evidence>
<dbReference type="PANTHER" id="PTHR43775:SF37">
    <property type="entry name" value="SI:DKEY-61P9.11"/>
    <property type="match status" value="1"/>
</dbReference>
<comment type="pathway">
    <text evidence="2">Antibiotic biosynthesis.</text>
</comment>
<dbReference type="InterPro" id="IPR020841">
    <property type="entry name" value="PKS_Beta-ketoAc_synthase_dom"/>
</dbReference>
<dbReference type="PROSITE" id="PS50075">
    <property type="entry name" value="CARRIER"/>
    <property type="match status" value="2"/>
</dbReference>
<dbReference type="Pfam" id="PF14765">
    <property type="entry name" value="PS-DH"/>
    <property type="match status" value="1"/>
</dbReference>
<organism evidence="15 16">
    <name type="scientific">Pseudomonas piscis</name>
    <dbReference type="NCBI Taxonomy" id="2614538"/>
    <lineage>
        <taxon>Bacteria</taxon>
        <taxon>Pseudomonadati</taxon>
        <taxon>Pseudomonadota</taxon>
        <taxon>Gammaproteobacteria</taxon>
        <taxon>Pseudomonadales</taxon>
        <taxon>Pseudomonadaceae</taxon>
        <taxon>Pseudomonas</taxon>
    </lineage>
</organism>
<dbReference type="EMBL" id="CP133164">
    <property type="protein sequence ID" value="WMN14821.1"/>
    <property type="molecule type" value="Genomic_DNA"/>
</dbReference>
<feature type="domain" description="Ketosynthase family 3 (KS3)" evidence="13">
    <location>
        <begin position="49"/>
        <end position="472"/>
    </location>
</feature>
<dbReference type="InterPro" id="IPR006162">
    <property type="entry name" value="Ppantetheine_attach_site"/>
</dbReference>
<dbReference type="SUPFAM" id="SSF47336">
    <property type="entry name" value="ACP-like"/>
    <property type="match status" value="2"/>
</dbReference>
<feature type="compositionally biased region" description="Low complexity" evidence="11">
    <location>
        <begin position="1456"/>
        <end position="1483"/>
    </location>
</feature>
<dbReference type="Gene3D" id="3.40.50.1820">
    <property type="entry name" value="alpha/beta hydrolase"/>
    <property type="match status" value="1"/>
</dbReference>
<dbReference type="Proteomes" id="UP001237292">
    <property type="component" value="Chromosome"/>
</dbReference>
<dbReference type="InterPro" id="IPR029058">
    <property type="entry name" value="AB_hydrolase_fold"/>
</dbReference>
<feature type="region of interest" description="Disordered" evidence="11">
    <location>
        <begin position="1"/>
        <end position="49"/>
    </location>
</feature>
<dbReference type="InterPro" id="IPR049552">
    <property type="entry name" value="PKS_DH_N"/>
</dbReference>
<evidence type="ECO:0000256" key="2">
    <source>
        <dbReference type="ARBA" id="ARBA00004792"/>
    </source>
</evidence>
<keyword evidence="16" id="KW-1185">Reference proteome</keyword>
<evidence type="ECO:0000313" key="15">
    <source>
        <dbReference type="EMBL" id="WMN14821.1"/>
    </source>
</evidence>
<keyword evidence="5" id="KW-0596">Phosphopantetheine</keyword>
<keyword evidence="6" id="KW-0963">Cytoplasm</keyword>
<comment type="pathway">
    <text evidence="3">Lipid metabolism; fatty acid biosynthesis.</text>
</comment>